<keyword evidence="3" id="KW-1185">Reference proteome</keyword>
<reference evidence="3" key="1">
    <citation type="journal article" date="2012" name="Proc. Natl. Acad. Sci. U.S.A.">
        <title>Genome sequence of the button mushroom Agaricus bisporus reveals mechanisms governing adaptation to a humic-rich ecological niche.</title>
        <authorList>
            <person name="Morin E."/>
            <person name="Kohler A."/>
            <person name="Baker A.R."/>
            <person name="Foulongne-Oriol M."/>
            <person name="Lombard V."/>
            <person name="Nagy L.G."/>
            <person name="Ohm R.A."/>
            <person name="Patyshakuliyeva A."/>
            <person name="Brun A."/>
            <person name="Aerts A.L."/>
            <person name="Bailey A.M."/>
            <person name="Billette C."/>
            <person name="Coutinho P.M."/>
            <person name="Deakin G."/>
            <person name="Doddapaneni H."/>
            <person name="Floudas D."/>
            <person name="Grimwood J."/>
            <person name="Hilden K."/>
            <person name="Kuees U."/>
            <person name="LaButti K.M."/>
            <person name="Lapidus A."/>
            <person name="Lindquist E.A."/>
            <person name="Lucas S.M."/>
            <person name="Murat C."/>
            <person name="Riley R.W."/>
            <person name="Salamov A.A."/>
            <person name="Schmutz J."/>
            <person name="Subramanian V."/>
            <person name="Woesten H.A.B."/>
            <person name="Xu J."/>
            <person name="Eastwood D.C."/>
            <person name="Foster G.D."/>
            <person name="Sonnenberg A.S."/>
            <person name="Cullen D."/>
            <person name="de Vries R.P."/>
            <person name="Lundell T."/>
            <person name="Hibbett D.S."/>
            <person name="Henrissat B."/>
            <person name="Burton K.S."/>
            <person name="Kerrigan R.W."/>
            <person name="Challen M.P."/>
            <person name="Grigoriev I.V."/>
            <person name="Martin F."/>
        </authorList>
    </citation>
    <scope>NUCLEOTIDE SEQUENCE [LARGE SCALE GENOMIC DNA]</scope>
    <source>
        <strain evidence="3">JB137-S8 / ATCC MYA-4627 / FGSC 10392</strain>
    </source>
</reference>
<sequence length="246" mass="27310">MSPNSPMEPATPSPSPVPTLPASESPTPTQPPSPNPRKRAPPTQPVPNPPIKRRTIENLDPARTQPRYFWVAVWFNGMRTTDISTVRAHADLAAFKTTGYITTCEVSENINTSNGYVDDKHWLIVTLVYPLHIAQQLLASPVVKTNQSVVLFTDFPCASAKITISDFIALQESRHTSAGTLVELKAHSLVAGGRPYTWNIKWVLELERCIIENKHGRTKMPTKHLLHELVELNAALLENQEPEISS</sequence>
<accession>K5XC93</accession>
<evidence type="ECO:0000313" key="3">
    <source>
        <dbReference type="Proteomes" id="UP000008493"/>
    </source>
</evidence>
<dbReference type="Proteomes" id="UP000008493">
    <property type="component" value="Unassembled WGS sequence"/>
</dbReference>
<dbReference type="InParanoid" id="K5XC93"/>
<dbReference type="AlphaFoldDB" id="K5XC93"/>
<feature type="region of interest" description="Disordered" evidence="1">
    <location>
        <begin position="1"/>
        <end position="58"/>
    </location>
</feature>
<evidence type="ECO:0000256" key="1">
    <source>
        <dbReference type="SAM" id="MobiDB-lite"/>
    </source>
</evidence>
<evidence type="ECO:0000313" key="2">
    <source>
        <dbReference type="EMBL" id="EKM80923.1"/>
    </source>
</evidence>
<proteinExistence type="predicted"/>
<dbReference type="RefSeq" id="XP_007328490.1">
    <property type="nucleotide sequence ID" value="XM_007328428.1"/>
</dbReference>
<dbReference type="GeneID" id="18832382"/>
<dbReference type="EMBL" id="JH971388">
    <property type="protein sequence ID" value="EKM80923.1"/>
    <property type="molecule type" value="Genomic_DNA"/>
</dbReference>
<gene>
    <name evidence="2" type="ORF">AGABI1DRAFT_90777</name>
</gene>
<name>K5XC93_AGABU</name>
<dbReference type="HOGENOM" id="CLU_1177807_0_0_1"/>
<protein>
    <submittedName>
        <fullName evidence="2">Uncharacterized protein</fullName>
    </submittedName>
</protein>
<dbReference type="KEGG" id="abp:AGABI1DRAFT90777"/>
<organism evidence="2 3">
    <name type="scientific">Agaricus bisporus var. burnettii (strain JB137-S8 / ATCC MYA-4627 / FGSC 10392)</name>
    <name type="common">White button mushroom</name>
    <dbReference type="NCBI Taxonomy" id="597362"/>
    <lineage>
        <taxon>Eukaryota</taxon>
        <taxon>Fungi</taxon>
        <taxon>Dikarya</taxon>
        <taxon>Basidiomycota</taxon>
        <taxon>Agaricomycotina</taxon>
        <taxon>Agaricomycetes</taxon>
        <taxon>Agaricomycetidae</taxon>
        <taxon>Agaricales</taxon>
        <taxon>Agaricineae</taxon>
        <taxon>Agaricaceae</taxon>
        <taxon>Agaricus</taxon>
    </lineage>
</organism>
<feature type="compositionally biased region" description="Pro residues" evidence="1">
    <location>
        <begin position="9"/>
        <end position="19"/>
    </location>
</feature>